<dbReference type="PANTHER" id="PTHR43248:SF29">
    <property type="entry name" value="TRIPEPTIDYL AMINOPEPTIDASE"/>
    <property type="match status" value="1"/>
</dbReference>
<evidence type="ECO:0000256" key="3">
    <source>
        <dbReference type="ARBA" id="ARBA00022801"/>
    </source>
</evidence>
<dbReference type="Gene3D" id="3.40.50.1820">
    <property type="entry name" value="alpha/beta hydrolase"/>
    <property type="match status" value="1"/>
</dbReference>
<dbReference type="PANTHER" id="PTHR43248">
    <property type="entry name" value="2-SUCCINYL-6-HYDROXY-2,4-CYCLOHEXADIENE-1-CARBOXYLATE SYNTHASE"/>
    <property type="match status" value="1"/>
</dbReference>
<keyword evidence="7" id="KW-1185">Reference proteome</keyword>
<dbReference type="InterPro" id="IPR013595">
    <property type="entry name" value="Pept_S33_TAP-like_C"/>
</dbReference>
<comment type="caution">
    <text evidence="6">The sequence shown here is derived from an EMBL/GenBank/DDBJ whole genome shotgun (WGS) entry which is preliminary data.</text>
</comment>
<evidence type="ECO:0000313" key="6">
    <source>
        <dbReference type="EMBL" id="MBU7600825.1"/>
    </source>
</evidence>
<name>A0A949JLA6_9ACTN</name>
<evidence type="ECO:0000259" key="5">
    <source>
        <dbReference type="Pfam" id="PF08386"/>
    </source>
</evidence>
<dbReference type="AlphaFoldDB" id="A0A949JLA6"/>
<organism evidence="6 7">
    <name type="scientific">Streptomyces tardus</name>
    <dbReference type="NCBI Taxonomy" id="2780544"/>
    <lineage>
        <taxon>Bacteria</taxon>
        <taxon>Bacillati</taxon>
        <taxon>Actinomycetota</taxon>
        <taxon>Actinomycetes</taxon>
        <taxon>Kitasatosporales</taxon>
        <taxon>Streptomycetaceae</taxon>
        <taxon>Streptomyces</taxon>
    </lineage>
</organism>
<accession>A0A949JLA6</accession>
<keyword evidence="3 6" id="KW-0378">Hydrolase</keyword>
<comment type="similarity">
    <text evidence="1">Belongs to the peptidase S33 family.</text>
</comment>
<evidence type="ECO:0000313" key="7">
    <source>
        <dbReference type="Proteomes" id="UP000694501"/>
    </source>
</evidence>
<feature type="signal peptide" evidence="4">
    <location>
        <begin position="1"/>
        <end position="19"/>
    </location>
</feature>
<gene>
    <name evidence="6" type="ORF">JGS22_025190</name>
</gene>
<feature type="domain" description="Peptidase S33 tripeptidyl aminopeptidase-like C-terminal" evidence="5">
    <location>
        <begin position="388"/>
        <end position="489"/>
    </location>
</feature>
<dbReference type="GO" id="GO:0016787">
    <property type="term" value="F:hydrolase activity"/>
    <property type="evidence" value="ECO:0007669"/>
    <property type="project" value="UniProtKB-KW"/>
</dbReference>
<reference evidence="6" key="1">
    <citation type="submission" date="2021-06" db="EMBL/GenBank/DDBJ databases">
        <title>Sequencing of actinobacteria type strains.</title>
        <authorList>
            <person name="Nguyen G.-S."/>
            <person name="Wentzel A."/>
        </authorList>
    </citation>
    <scope>NUCLEOTIDE SEQUENCE</scope>
    <source>
        <strain evidence="6">P38-E01</strain>
    </source>
</reference>
<keyword evidence="2 4" id="KW-0732">Signal</keyword>
<dbReference type="InterPro" id="IPR051601">
    <property type="entry name" value="Serine_prot/Carboxylest_S33"/>
</dbReference>
<evidence type="ECO:0000256" key="4">
    <source>
        <dbReference type="SAM" id="SignalP"/>
    </source>
</evidence>
<dbReference type="Proteomes" id="UP000694501">
    <property type="component" value="Unassembled WGS sequence"/>
</dbReference>
<sequence length="497" mass="52998">MRKLLSLAVVMAASTATLTAVPASSAATSAPGSPGAAGSIKWADCPEDVAADGVECGTLEVPLDYKKPEGRTIEVMISRLASKNPDKRRGVLLTNPGGPGGAGISFPAQLKALGLPQDVLDSYDVIGVDPRGVGRSTPVTCDLTDEQQAKGNIPPYAATEADVDEWAAETEKIAEQCANSETAHMLPHTTTANTARDLDRIRAALGERTASFLGYSYGTHLGAVYSSLFPETTDRVVLDSSLGPNGWDSEAGRDFGLGMEDRFPDFAKWVAERPEFGLGTTSKQVRAKYFDLAERLDEAPVQDVDGVGFRHTTFAQLYADNEASLTLLAKNWQALDTDTELPPPPAPPAMNLENAIAGRLHVVCADSRWPTSVDYYKRNVATDRERYPLYGAAAANIQPCAFWQDPVEKPVEITDEGKRNILIAQNDRDPATPLAGAQKMRRALGDRAALVTADVGGHGTYVLAGNACADDRVTSYLVDGEFPSDDVACEADAPADK</sequence>
<evidence type="ECO:0000256" key="2">
    <source>
        <dbReference type="ARBA" id="ARBA00022729"/>
    </source>
</evidence>
<dbReference type="InterPro" id="IPR029058">
    <property type="entry name" value="AB_hydrolase_fold"/>
</dbReference>
<dbReference type="EMBL" id="JAELVF020000004">
    <property type="protein sequence ID" value="MBU7600825.1"/>
    <property type="molecule type" value="Genomic_DNA"/>
</dbReference>
<evidence type="ECO:0000256" key="1">
    <source>
        <dbReference type="ARBA" id="ARBA00010088"/>
    </source>
</evidence>
<dbReference type="SUPFAM" id="SSF53474">
    <property type="entry name" value="alpha/beta-Hydrolases"/>
    <property type="match status" value="1"/>
</dbReference>
<dbReference type="Pfam" id="PF08386">
    <property type="entry name" value="Abhydrolase_4"/>
    <property type="match status" value="1"/>
</dbReference>
<protein>
    <submittedName>
        <fullName evidence="6">Alpha/beta hydrolase</fullName>
    </submittedName>
</protein>
<proteinExistence type="inferred from homology"/>
<dbReference type="RefSeq" id="WP_211040416.1">
    <property type="nucleotide sequence ID" value="NZ_JAELVF020000004.1"/>
</dbReference>
<feature type="chain" id="PRO_5039139925" evidence="4">
    <location>
        <begin position="20"/>
        <end position="497"/>
    </location>
</feature>